<evidence type="ECO:0000259" key="7">
    <source>
        <dbReference type="Pfam" id="PF04084"/>
    </source>
</evidence>
<dbReference type="RefSeq" id="XP_004830248.1">
    <property type="nucleotide sequence ID" value="XM_004830191.1"/>
</dbReference>
<reference evidence="9 10" key="1">
    <citation type="journal article" date="2012" name="BMC Genomics">
        <title>Comparative genomic analysis and phylogenetic position of Theileria equi.</title>
        <authorList>
            <person name="Kappmeyer L.S."/>
            <person name="Thiagarajan M."/>
            <person name="Herndon D.R."/>
            <person name="Ramsay J.D."/>
            <person name="Caler E."/>
            <person name="Djikeng A."/>
            <person name="Gillespie J.J."/>
            <person name="Lau A.O."/>
            <person name="Roalson E.H."/>
            <person name="Silva J.C."/>
            <person name="Silva M.G."/>
            <person name="Suarez C.E."/>
            <person name="Ueti M.W."/>
            <person name="Nene V.M."/>
            <person name="Mealey R.H."/>
            <person name="Knowles D.P."/>
            <person name="Brayton K.A."/>
        </authorList>
    </citation>
    <scope>NUCLEOTIDE SEQUENCE [LARGE SCALE GENOMIC DNA]</scope>
    <source>
        <strain evidence="9 10">WA</strain>
    </source>
</reference>
<evidence type="ECO:0000256" key="5">
    <source>
        <dbReference type="RuleBase" id="RU368084"/>
    </source>
</evidence>
<feature type="domain" description="Origin recognition complex subunit 2 RecA-like" evidence="7">
    <location>
        <begin position="259"/>
        <end position="409"/>
    </location>
</feature>
<dbReference type="GeneID" id="15807048"/>
<evidence type="ECO:0000313" key="9">
    <source>
        <dbReference type="EMBL" id="AFZ80582.1"/>
    </source>
</evidence>
<comment type="function">
    <text evidence="5">Component of the origin recognition complex (ORC) that binds origins of replication. DNA-binding is ATP-dependent. ORC is required to assemble the pre-replication complex necessary to initiate DNA replication.</text>
</comment>
<dbReference type="AlphaFoldDB" id="L0AYB8"/>
<dbReference type="Pfam" id="PF24882">
    <property type="entry name" value="WHD_ORC2"/>
    <property type="match status" value="1"/>
</dbReference>
<protein>
    <recommendedName>
        <fullName evidence="5">Origin recognition complex subunit 2</fullName>
    </recommendedName>
</protein>
<dbReference type="eggNOG" id="KOG2928">
    <property type="taxonomic scope" value="Eukaryota"/>
</dbReference>
<sequence>MTNHNVFIPVPSDLEKLIKANKTQALQKIVLYPYNEQKFTIKYDDKEVAEDEHLYKNIAKNFSWLSGQLKNERLRYKRKIGNIPGIESSYLFDTSSPHLDTDTDSDDGISSDEEWKTRKDNRHNDSFLLSIASRCKKVNEKKGLESSDDETGDLMCESVQRQTEEKLSDTTASVIEDMENSNNIDQALLYDYFKPRSIKHIKITDIEKMMIQSEKENLFDCKLDNVLLKALEKSSFLDYLQLVSRVSKKSKTVPRSFFKSVIQWKTWIENRYNLCFYGVGSSRNILKLVAKFVLRDGHCLMINAYKNKGSDSFLFWNFLKRHVCVSKSKMKRSQIIKEVVQKIKQRQTPFYLLIDGLDEFILNNGFEDIKPLIRMKEVLVIGSIGHLKNGSILYILNKYLMNYKFIYCDSGVDYRSELVSFWEKNPPKFIVNHEIQKSATEVQSVIEALSHNHRKLFSLVVQIQSEMMNNETKFIGIEKTSILRDPRAITICHNENKLDSLLTEFITHDVIEQTRGASGKLYLRIPFSLYVSLLSFNTISHRHTLENFTF</sequence>
<feature type="compositionally biased region" description="Acidic residues" evidence="6">
    <location>
        <begin position="102"/>
        <end position="112"/>
    </location>
</feature>
<organism evidence="9 10">
    <name type="scientific">Theileria equi strain WA</name>
    <dbReference type="NCBI Taxonomy" id="1537102"/>
    <lineage>
        <taxon>Eukaryota</taxon>
        <taxon>Sar</taxon>
        <taxon>Alveolata</taxon>
        <taxon>Apicomplexa</taxon>
        <taxon>Aconoidasida</taxon>
        <taxon>Piroplasmida</taxon>
        <taxon>Theileriidae</taxon>
        <taxon>Theileria</taxon>
    </lineage>
</organism>
<keyword evidence="3 5" id="KW-0235">DNA replication</keyword>
<comment type="subunit">
    <text evidence="5">Component of the origin recognition complex (ORC).</text>
</comment>
<dbReference type="InterPro" id="IPR007220">
    <property type="entry name" value="ORC2"/>
</dbReference>
<dbReference type="Pfam" id="PF04084">
    <property type="entry name" value="RecA-like_ORC2"/>
    <property type="match status" value="1"/>
</dbReference>
<evidence type="ECO:0000256" key="6">
    <source>
        <dbReference type="SAM" id="MobiDB-lite"/>
    </source>
</evidence>
<evidence type="ECO:0000256" key="2">
    <source>
        <dbReference type="ARBA" id="ARBA00007421"/>
    </source>
</evidence>
<dbReference type="GO" id="GO:0003688">
    <property type="term" value="F:DNA replication origin binding"/>
    <property type="evidence" value="ECO:0007669"/>
    <property type="project" value="UniProtKB-UniRule"/>
</dbReference>
<dbReference type="PANTHER" id="PTHR14052:SF0">
    <property type="entry name" value="ORIGIN RECOGNITION COMPLEX SUBUNIT 2"/>
    <property type="match status" value="1"/>
</dbReference>
<dbReference type="OrthoDB" id="346673at2759"/>
<name>L0AYB8_THEEQ</name>
<dbReference type="PANTHER" id="PTHR14052">
    <property type="entry name" value="ORIGIN RECOGNITION COMPLEX SUBUNIT 2"/>
    <property type="match status" value="1"/>
</dbReference>
<dbReference type="VEuPathDB" id="PiroplasmaDB:BEWA_034400"/>
<comment type="subcellular location">
    <subcellularLocation>
        <location evidence="1 5">Nucleus</location>
    </subcellularLocation>
</comment>
<keyword evidence="4 5" id="KW-0539">Nucleus</keyword>
<keyword evidence="10" id="KW-1185">Reference proteome</keyword>
<accession>L0AYB8</accession>
<feature type="domain" description="Origin recognition complex subunit 2 winged-helix" evidence="8">
    <location>
        <begin position="471"/>
        <end position="528"/>
    </location>
</feature>
<gene>
    <name evidence="9" type="ORF">BEWA_034400</name>
</gene>
<dbReference type="EMBL" id="CP001669">
    <property type="protein sequence ID" value="AFZ80582.1"/>
    <property type="molecule type" value="Genomic_DNA"/>
</dbReference>
<evidence type="ECO:0000313" key="10">
    <source>
        <dbReference type="Proteomes" id="UP000031512"/>
    </source>
</evidence>
<dbReference type="InterPro" id="IPR056772">
    <property type="entry name" value="RecA-like_ORC2"/>
</dbReference>
<evidence type="ECO:0000256" key="4">
    <source>
        <dbReference type="ARBA" id="ARBA00023242"/>
    </source>
</evidence>
<dbReference type="KEGG" id="beq:BEWA_034400"/>
<dbReference type="GO" id="GO:0005664">
    <property type="term" value="C:nuclear origin of replication recognition complex"/>
    <property type="evidence" value="ECO:0007669"/>
    <property type="project" value="UniProtKB-UniRule"/>
</dbReference>
<dbReference type="GO" id="GO:0006260">
    <property type="term" value="P:DNA replication"/>
    <property type="evidence" value="ECO:0007669"/>
    <property type="project" value="UniProtKB-UniRule"/>
</dbReference>
<evidence type="ECO:0000256" key="1">
    <source>
        <dbReference type="ARBA" id="ARBA00004123"/>
    </source>
</evidence>
<evidence type="ECO:0000259" key="8">
    <source>
        <dbReference type="Pfam" id="PF24882"/>
    </source>
</evidence>
<dbReference type="InterPro" id="IPR056773">
    <property type="entry name" value="WHD_ORC2"/>
</dbReference>
<proteinExistence type="inferred from homology"/>
<dbReference type="STRING" id="1537102.L0AYB8"/>
<evidence type="ECO:0000256" key="3">
    <source>
        <dbReference type="ARBA" id="ARBA00022705"/>
    </source>
</evidence>
<comment type="similarity">
    <text evidence="2 5">Belongs to the ORC2 family.</text>
</comment>
<feature type="region of interest" description="Disordered" evidence="6">
    <location>
        <begin position="97"/>
        <end position="116"/>
    </location>
</feature>
<dbReference type="Proteomes" id="UP000031512">
    <property type="component" value="Chromosome 1"/>
</dbReference>